<name>A0A9X3JG47_9LACT</name>
<dbReference type="Gene3D" id="3.30.70.100">
    <property type="match status" value="1"/>
</dbReference>
<evidence type="ECO:0000256" key="4">
    <source>
        <dbReference type="ARBA" id="ARBA00047645"/>
    </source>
</evidence>
<feature type="active site" evidence="5">
    <location>
        <position position="18"/>
    </location>
</feature>
<dbReference type="EC" id="3.6.1.7" evidence="2 5"/>
<dbReference type="PANTHER" id="PTHR47268">
    <property type="entry name" value="ACYLPHOSPHATASE"/>
    <property type="match status" value="1"/>
</dbReference>
<dbReference type="GO" id="GO:0003998">
    <property type="term" value="F:acylphosphatase activity"/>
    <property type="evidence" value="ECO:0007669"/>
    <property type="project" value="UniProtKB-EC"/>
</dbReference>
<evidence type="ECO:0000256" key="5">
    <source>
        <dbReference type="PROSITE-ProRule" id="PRU00520"/>
    </source>
</evidence>
<protein>
    <recommendedName>
        <fullName evidence="3 5">acylphosphatase</fullName>
        <ecNumber evidence="2 5">3.6.1.7</ecNumber>
    </recommendedName>
</protein>
<dbReference type="RefSeq" id="WP_268752301.1">
    <property type="nucleotide sequence ID" value="NZ_JAPRFQ010000002.1"/>
</dbReference>
<dbReference type="PROSITE" id="PS51160">
    <property type="entry name" value="ACYLPHOSPHATASE_3"/>
    <property type="match status" value="1"/>
</dbReference>
<dbReference type="Proteomes" id="UP001146670">
    <property type="component" value="Unassembled WGS sequence"/>
</dbReference>
<dbReference type="SUPFAM" id="SSF54975">
    <property type="entry name" value="Acylphosphatase/BLUF domain-like"/>
    <property type="match status" value="1"/>
</dbReference>
<evidence type="ECO:0000256" key="3">
    <source>
        <dbReference type="ARBA" id="ARBA00015991"/>
    </source>
</evidence>
<dbReference type="InterPro" id="IPR036046">
    <property type="entry name" value="Acylphosphatase-like_dom_sf"/>
</dbReference>
<evidence type="ECO:0000256" key="1">
    <source>
        <dbReference type="ARBA" id="ARBA00005614"/>
    </source>
</evidence>
<dbReference type="InterPro" id="IPR020456">
    <property type="entry name" value="Acylphosphatase"/>
</dbReference>
<gene>
    <name evidence="8" type="ORF">OW157_05220</name>
</gene>
<feature type="domain" description="Acylphosphatase-like" evidence="7">
    <location>
        <begin position="3"/>
        <end position="92"/>
    </location>
</feature>
<comment type="catalytic activity">
    <reaction evidence="4 5">
        <text>an acyl phosphate + H2O = a carboxylate + phosphate + H(+)</text>
        <dbReference type="Rhea" id="RHEA:14965"/>
        <dbReference type="ChEBI" id="CHEBI:15377"/>
        <dbReference type="ChEBI" id="CHEBI:15378"/>
        <dbReference type="ChEBI" id="CHEBI:29067"/>
        <dbReference type="ChEBI" id="CHEBI:43474"/>
        <dbReference type="ChEBI" id="CHEBI:59918"/>
        <dbReference type="EC" id="3.6.1.7"/>
    </reaction>
</comment>
<sequence length="92" mass="10393">MKTYKLLARGRVQGVGFRYTCTSLAKKVNVFGSVKNLANGDVEIILQGEGNNREEFITQIKNNQVNSAAQVESLEVIDTYDAQEMNDFQIRY</sequence>
<feature type="active site" evidence="5">
    <location>
        <position position="36"/>
    </location>
</feature>
<evidence type="ECO:0000313" key="9">
    <source>
        <dbReference type="Proteomes" id="UP001146670"/>
    </source>
</evidence>
<dbReference type="EMBL" id="JAPRFR010000002">
    <property type="protein sequence ID" value="MCZ0725970.1"/>
    <property type="molecule type" value="Genomic_DNA"/>
</dbReference>
<reference evidence="8" key="1">
    <citation type="submission" date="2022-12" db="EMBL/GenBank/DDBJ databases">
        <title>Description and comparative metabolic analysis of Aerococcus sp. nov., isolated from the feces of a pig.</title>
        <authorList>
            <person name="Chang Y.-H."/>
        </authorList>
    </citation>
    <scope>NUCLEOTIDE SEQUENCE</scope>
    <source>
        <strain evidence="8">YH-aer222</strain>
    </source>
</reference>
<evidence type="ECO:0000259" key="7">
    <source>
        <dbReference type="PROSITE" id="PS51160"/>
    </source>
</evidence>
<evidence type="ECO:0000256" key="6">
    <source>
        <dbReference type="RuleBase" id="RU004168"/>
    </source>
</evidence>
<dbReference type="AlphaFoldDB" id="A0A9X3JG47"/>
<keyword evidence="5" id="KW-0378">Hydrolase</keyword>
<accession>A0A9X3JG47</accession>
<organism evidence="8 9">
    <name type="scientific">Aerococcus kribbianus</name>
    <dbReference type="NCBI Taxonomy" id="2999064"/>
    <lineage>
        <taxon>Bacteria</taxon>
        <taxon>Bacillati</taxon>
        <taxon>Bacillota</taxon>
        <taxon>Bacilli</taxon>
        <taxon>Lactobacillales</taxon>
        <taxon>Aerococcaceae</taxon>
        <taxon>Aerococcus</taxon>
    </lineage>
</organism>
<comment type="similarity">
    <text evidence="1 6">Belongs to the acylphosphatase family.</text>
</comment>
<evidence type="ECO:0000256" key="2">
    <source>
        <dbReference type="ARBA" id="ARBA00012150"/>
    </source>
</evidence>
<proteinExistence type="inferred from homology"/>
<keyword evidence="9" id="KW-1185">Reference proteome</keyword>
<dbReference type="PANTHER" id="PTHR47268:SF4">
    <property type="entry name" value="ACYLPHOSPHATASE"/>
    <property type="match status" value="1"/>
</dbReference>
<dbReference type="InterPro" id="IPR001792">
    <property type="entry name" value="Acylphosphatase-like_dom"/>
</dbReference>
<comment type="caution">
    <text evidence="8">The sequence shown here is derived from an EMBL/GenBank/DDBJ whole genome shotgun (WGS) entry which is preliminary data.</text>
</comment>
<dbReference type="Pfam" id="PF00708">
    <property type="entry name" value="Acylphosphatase"/>
    <property type="match status" value="1"/>
</dbReference>
<evidence type="ECO:0000313" key="8">
    <source>
        <dbReference type="EMBL" id="MCZ0725970.1"/>
    </source>
</evidence>